<feature type="transmembrane region" description="Helical" evidence="1">
    <location>
        <begin position="50"/>
        <end position="70"/>
    </location>
</feature>
<sequence>MKLRTKQRTGIRVTGHILMWLVLLAGFSAIVMLLWNWLMPDLFGLKDINFWHALGLLILSKILFGGMIHGEMSHARHHYMSEKWHQMSPEERREFIRHRQYHFRHDFYQADTNADKKEL</sequence>
<organism evidence="2 3">
    <name type="scientific">Segatella cerevisiae</name>
    <dbReference type="NCBI Taxonomy" id="2053716"/>
    <lineage>
        <taxon>Bacteria</taxon>
        <taxon>Pseudomonadati</taxon>
        <taxon>Bacteroidota</taxon>
        <taxon>Bacteroidia</taxon>
        <taxon>Bacteroidales</taxon>
        <taxon>Prevotellaceae</taxon>
        <taxon>Segatella</taxon>
    </lineage>
</organism>
<dbReference type="EMBL" id="JAMXLY010000002">
    <property type="protein sequence ID" value="MCO6024463.1"/>
    <property type="molecule type" value="Genomic_DNA"/>
</dbReference>
<dbReference type="Proteomes" id="UP001204015">
    <property type="component" value="Unassembled WGS sequence"/>
</dbReference>
<keyword evidence="1" id="KW-1133">Transmembrane helix</keyword>
<gene>
    <name evidence="2" type="ORF">NG821_01155</name>
</gene>
<reference evidence="2 3" key="1">
    <citation type="submission" date="2022-06" db="EMBL/GenBank/DDBJ databases">
        <title>A taxonomic note on the genus Prevotella: Description of four novel genera and emended description of the genera Hallella and Xylanibacter.</title>
        <authorList>
            <person name="Hitch T.C.A."/>
        </authorList>
    </citation>
    <scope>NUCLEOTIDE SEQUENCE [LARGE SCALE GENOMIC DNA]</scope>
    <source>
        <strain evidence="2 3">DSM 100619</strain>
    </source>
</reference>
<dbReference type="RefSeq" id="WP_252759826.1">
    <property type="nucleotide sequence ID" value="NZ_JAMXLY010000002.1"/>
</dbReference>
<evidence type="ECO:0000313" key="3">
    <source>
        <dbReference type="Proteomes" id="UP001204015"/>
    </source>
</evidence>
<name>A0ABT1BVN3_9BACT</name>
<evidence type="ECO:0000313" key="2">
    <source>
        <dbReference type="EMBL" id="MCO6024463.1"/>
    </source>
</evidence>
<feature type="transmembrane region" description="Helical" evidence="1">
    <location>
        <begin position="20"/>
        <end position="38"/>
    </location>
</feature>
<comment type="caution">
    <text evidence="2">The sequence shown here is derived from an EMBL/GenBank/DDBJ whole genome shotgun (WGS) entry which is preliminary data.</text>
</comment>
<keyword evidence="1" id="KW-0812">Transmembrane</keyword>
<evidence type="ECO:0000256" key="1">
    <source>
        <dbReference type="SAM" id="Phobius"/>
    </source>
</evidence>
<keyword evidence="3" id="KW-1185">Reference proteome</keyword>
<accession>A0ABT1BVN3</accession>
<keyword evidence="1" id="KW-0472">Membrane</keyword>
<protein>
    <submittedName>
        <fullName evidence="2">Uncharacterized protein</fullName>
    </submittedName>
</protein>
<proteinExistence type="predicted"/>